<dbReference type="Proteomes" id="UP000186922">
    <property type="component" value="Unassembled WGS sequence"/>
</dbReference>
<keyword evidence="2 5" id="KW-0812">Transmembrane</keyword>
<gene>
    <name evidence="6" type="primary">RvY_13977-1</name>
    <name evidence="6" type="synonym">RvY_13977.1</name>
    <name evidence="6" type="ORF">RvY_13977</name>
</gene>
<feature type="transmembrane region" description="Helical" evidence="5">
    <location>
        <begin position="120"/>
        <end position="144"/>
    </location>
</feature>
<dbReference type="Gene3D" id="1.20.140.150">
    <property type="match status" value="1"/>
</dbReference>
<proteinExistence type="predicted"/>
<keyword evidence="4 5" id="KW-0472">Membrane</keyword>
<evidence type="ECO:0000313" key="6">
    <source>
        <dbReference type="EMBL" id="GAV03581.1"/>
    </source>
</evidence>
<evidence type="ECO:0000256" key="3">
    <source>
        <dbReference type="ARBA" id="ARBA00022989"/>
    </source>
</evidence>
<dbReference type="STRING" id="947166.A0A1D1VRI2"/>
<accession>A0A1D1VRI2</accession>
<dbReference type="PANTHER" id="PTHR21284">
    <property type="entry name" value="EG:80H7.2 PROTEIN"/>
    <property type="match status" value="1"/>
</dbReference>
<dbReference type="PANTHER" id="PTHR21284:SF6">
    <property type="entry name" value="SINUOUS"/>
    <property type="match status" value="1"/>
</dbReference>
<evidence type="ECO:0000256" key="2">
    <source>
        <dbReference type="ARBA" id="ARBA00022692"/>
    </source>
</evidence>
<comment type="subcellular location">
    <subcellularLocation>
        <location evidence="1">Membrane</location>
        <topology evidence="1">Multi-pass membrane protein</topology>
    </subcellularLocation>
</comment>
<keyword evidence="3 5" id="KW-1133">Transmembrane helix</keyword>
<evidence type="ECO:0000256" key="5">
    <source>
        <dbReference type="SAM" id="Phobius"/>
    </source>
</evidence>
<evidence type="ECO:0000256" key="1">
    <source>
        <dbReference type="ARBA" id="ARBA00004141"/>
    </source>
</evidence>
<feature type="transmembrane region" description="Helical" evidence="5">
    <location>
        <begin position="21"/>
        <end position="46"/>
    </location>
</feature>
<organism evidence="6 7">
    <name type="scientific">Ramazzottius varieornatus</name>
    <name type="common">Water bear</name>
    <name type="synonym">Tardigrade</name>
    <dbReference type="NCBI Taxonomy" id="947166"/>
    <lineage>
        <taxon>Eukaryota</taxon>
        <taxon>Metazoa</taxon>
        <taxon>Ecdysozoa</taxon>
        <taxon>Tardigrada</taxon>
        <taxon>Eutardigrada</taxon>
        <taxon>Parachela</taxon>
        <taxon>Hypsibioidea</taxon>
        <taxon>Ramazzottiidae</taxon>
        <taxon>Ramazzottius</taxon>
    </lineage>
</organism>
<sequence length="210" mass="24432">MEEPAASHWEERASSKAPSRTVQIASALSMTAFLWLSIALCSPHWLESDNRIYSSKFDKMGIWTFCFRSFSDPKRRYPQHFVSCRWFFDSHWKYMYDILAPLFGSNAYREDWLAGWQNNYLSWSFALAVIGGLQLFIASTLYYVEAKRCRKDWRKRRRSDQYSSQDKSAITRPLAEEMDLSSAVQVLASQQLQIGPPPTVITTVLRQSMV</sequence>
<evidence type="ECO:0000313" key="7">
    <source>
        <dbReference type="Proteomes" id="UP000186922"/>
    </source>
</evidence>
<name>A0A1D1VRI2_RAMVA</name>
<comment type="caution">
    <text evidence="6">The sequence shown here is derived from an EMBL/GenBank/DDBJ whole genome shotgun (WGS) entry which is preliminary data.</text>
</comment>
<evidence type="ECO:0000256" key="4">
    <source>
        <dbReference type="ARBA" id="ARBA00023136"/>
    </source>
</evidence>
<dbReference type="InterPro" id="IPR004031">
    <property type="entry name" value="PMP22/EMP/MP20/Claudin"/>
</dbReference>
<dbReference type="GO" id="GO:0016020">
    <property type="term" value="C:membrane"/>
    <property type="evidence" value="ECO:0007669"/>
    <property type="project" value="UniProtKB-SubCell"/>
</dbReference>
<reference evidence="6 7" key="1">
    <citation type="journal article" date="2016" name="Nat. Commun.">
        <title>Extremotolerant tardigrade genome and improved radiotolerance of human cultured cells by tardigrade-unique protein.</title>
        <authorList>
            <person name="Hashimoto T."/>
            <person name="Horikawa D.D."/>
            <person name="Saito Y."/>
            <person name="Kuwahara H."/>
            <person name="Kozuka-Hata H."/>
            <person name="Shin-I T."/>
            <person name="Minakuchi Y."/>
            <person name="Ohishi K."/>
            <person name="Motoyama A."/>
            <person name="Aizu T."/>
            <person name="Enomoto A."/>
            <person name="Kondo K."/>
            <person name="Tanaka S."/>
            <person name="Hara Y."/>
            <person name="Koshikawa S."/>
            <person name="Sagara H."/>
            <person name="Miura T."/>
            <person name="Yokobori S."/>
            <person name="Miyagawa K."/>
            <person name="Suzuki Y."/>
            <person name="Kubo T."/>
            <person name="Oyama M."/>
            <person name="Kohara Y."/>
            <person name="Fujiyama A."/>
            <person name="Arakawa K."/>
            <person name="Katayama T."/>
            <person name="Toyoda A."/>
            <person name="Kunieda T."/>
        </authorList>
    </citation>
    <scope>NUCLEOTIDE SEQUENCE [LARGE SCALE GENOMIC DNA]</scope>
    <source>
        <strain evidence="6 7">YOKOZUNA-1</strain>
    </source>
</reference>
<protein>
    <submittedName>
        <fullName evidence="6">Uncharacterized protein</fullName>
    </submittedName>
</protein>
<dbReference type="OrthoDB" id="8183827at2759"/>
<dbReference type="EMBL" id="BDGG01000009">
    <property type="protein sequence ID" value="GAV03581.1"/>
    <property type="molecule type" value="Genomic_DNA"/>
</dbReference>
<keyword evidence="7" id="KW-1185">Reference proteome</keyword>
<dbReference type="Pfam" id="PF13903">
    <property type="entry name" value="Claudin_2"/>
    <property type="match status" value="1"/>
</dbReference>
<dbReference type="AlphaFoldDB" id="A0A1D1VRI2"/>